<accession>A0ABD6AU46</accession>
<gene>
    <name evidence="2" type="ORF">ACFSBT_08175</name>
</gene>
<keyword evidence="3" id="KW-1185">Reference proteome</keyword>
<dbReference type="InterPro" id="IPR029063">
    <property type="entry name" value="SAM-dependent_MTases_sf"/>
</dbReference>
<organism evidence="2 3">
    <name type="scientific">Halomarina rubra</name>
    <dbReference type="NCBI Taxonomy" id="2071873"/>
    <lineage>
        <taxon>Archaea</taxon>
        <taxon>Methanobacteriati</taxon>
        <taxon>Methanobacteriota</taxon>
        <taxon>Stenosarchaea group</taxon>
        <taxon>Halobacteria</taxon>
        <taxon>Halobacteriales</taxon>
        <taxon>Natronomonadaceae</taxon>
        <taxon>Halomarina</taxon>
    </lineage>
</organism>
<evidence type="ECO:0000313" key="2">
    <source>
        <dbReference type="EMBL" id="MFD1513251.1"/>
    </source>
</evidence>
<dbReference type="GO" id="GO:0008168">
    <property type="term" value="F:methyltransferase activity"/>
    <property type="evidence" value="ECO:0007669"/>
    <property type="project" value="UniProtKB-KW"/>
</dbReference>
<dbReference type="InterPro" id="IPR013216">
    <property type="entry name" value="Methyltransf_11"/>
</dbReference>
<dbReference type="EMBL" id="JBHUDC010000003">
    <property type="protein sequence ID" value="MFD1513251.1"/>
    <property type="molecule type" value="Genomic_DNA"/>
</dbReference>
<feature type="domain" description="Methyltransferase type 11" evidence="1">
    <location>
        <begin position="50"/>
        <end position="141"/>
    </location>
</feature>
<comment type="caution">
    <text evidence="2">The sequence shown here is derived from an EMBL/GenBank/DDBJ whole genome shotgun (WGS) entry which is preliminary data.</text>
</comment>
<dbReference type="GO" id="GO:0032259">
    <property type="term" value="P:methylation"/>
    <property type="evidence" value="ECO:0007669"/>
    <property type="project" value="UniProtKB-KW"/>
</dbReference>
<keyword evidence="2" id="KW-0808">Transferase</keyword>
<keyword evidence="2" id="KW-0489">Methyltransferase</keyword>
<proteinExistence type="predicted"/>
<evidence type="ECO:0000313" key="3">
    <source>
        <dbReference type="Proteomes" id="UP001597187"/>
    </source>
</evidence>
<dbReference type="AlphaFoldDB" id="A0ABD6AU46"/>
<sequence>MTDDDPIALDAYETMADAYSERVGHAPFNAFLERPATRSLLPDCEGERVLDAGCGPGVTTEELSEAGADVVGLDVSPRMLGHARERAGGCVVRADLGSPLPFPDDRFDGVHSSLAFHYVRDWSALFAELARVLDPGGWLVCSVQHPYADFERVGKDYFAAERIEETWDGFGGPVEVPFFRRPMGALLNGLLGAGFRFEQFEETEPTEQFREAVPETYERVSKEPTFLTVRARLDG</sequence>
<evidence type="ECO:0000259" key="1">
    <source>
        <dbReference type="Pfam" id="PF08241"/>
    </source>
</evidence>
<protein>
    <submittedName>
        <fullName evidence="2">Class I SAM-dependent methyltransferase</fullName>
        <ecNumber evidence="2">2.1.1.-</ecNumber>
    </submittedName>
</protein>
<name>A0ABD6AU46_9EURY</name>
<reference evidence="2 3" key="1">
    <citation type="journal article" date="2019" name="Int. J. Syst. Evol. Microbiol.">
        <title>The Global Catalogue of Microorganisms (GCM) 10K type strain sequencing project: providing services to taxonomists for standard genome sequencing and annotation.</title>
        <authorList>
            <consortium name="The Broad Institute Genomics Platform"/>
            <consortium name="The Broad Institute Genome Sequencing Center for Infectious Disease"/>
            <person name="Wu L."/>
            <person name="Ma J."/>
        </authorList>
    </citation>
    <scope>NUCLEOTIDE SEQUENCE [LARGE SCALE GENOMIC DNA]</scope>
    <source>
        <strain evidence="2 3">CGMCC 1.12563</strain>
    </source>
</reference>
<dbReference type="Proteomes" id="UP001597187">
    <property type="component" value="Unassembled WGS sequence"/>
</dbReference>
<dbReference type="Pfam" id="PF08241">
    <property type="entry name" value="Methyltransf_11"/>
    <property type="match status" value="1"/>
</dbReference>
<dbReference type="PANTHER" id="PTHR43591">
    <property type="entry name" value="METHYLTRANSFERASE"/>
    <property type="match status" value="1"/>
</dbReference>
<dbReference type="Gene3D" id="3.40.50.150">
    <property type="entry name" value="Vaccinia Virus protein VP39"/>
    <property type="match status" value="1"/>
</dbReference>
<dbReference type="SUPFAM" id="SSF53335">
    <property type="entry name" value="S-adenosyl-L-methionine-dependent methyltransferases"/>
    <property type="match status" value="1"/>
</dbReference>
<dbReference type="CDD" id="cd02440">
    <property type="entry name" value="AdoMet_MTases"/>
    <property type="match status" value="1"/>
</dbReference>
<dbReference type="EC" id="2.1.1.-" evidence="2"/>
<dbReference type="RefSeq" id="WP_250873204.1">
    <property type="nucleotide sequence ID" value="NZ_JALXFV010000003.1"/>
</dbReference>